<sequence length="84" mass="8767">MTDNRSHLEDIEPLGKSVEEIERDSQNLVNPPALDSGNVGGDVVAVPPINSTGTWPGTTGLGASTPEVPTGPVPLPGRDEERQP</sequence>
<evidence type="ECO:0000313" key="3">
    <source>
        <dbReference type="Proteomes" id="UP000236569"/>
    </source>
</evidence>
<organism evidence="2 3">
    <name type="scientific">Deinococcus aerius</name>
    <dbReference type="NCBI Taxonomy" id="200253"/>
    <lineage>
        <taxon>Bacteria</taxon>
        <taxon>Thermotogati</taxon>
        <taxon>Deinococcota</taxon>
        <taxon>Deinococci</taxon>
        <taxon>Deinococcales</taxon>
        <taxon>Deinococcaceae</taxon>
        <taxon>Deinococcus</taxon>
    </lineage>
</organism>
<dbReference type="OrthoDB" id="74270at2"/>
<accession>A0A2I9CW27</accession>
<dbReference type="EMBL" id="BFAG01000007">
    <property type="protein sequence ID" value="GBF06173.1"/>
    <property type="molecule type" value="Genomic_DNA"/>
</dbReference>
<feature type="region of interest" description="Disordered" evidence="1">
    <location>
        <begin position="1"/>
        <end position="84"/>
    </location>
</feature>
<dbReference type="RefSeq" id="WP_103129563.1">
    <property type="nucleotide sequence ID" value="NZ_BFAG01000007.1"/>
</dbReference>
<reference evidence="3" key="1">
    <citation type="submission" date="2018-01" db="EMBL/GenBank/DDBJ databases">
        <title>Draft Genome Sequence of the Radioresistant Bacterium Deinococcus aerius TR0125, Isolated from the Higher Atmosphere above Japan.</title>
        <authorList>
            <person name="Satoh K."/>
            <person name="Arai H."/>
            <person name="Sanzen T."/>
            <person name="Kawaguchi Y."/>
            <person name="Hayashi H."/>
            <person name="Yokobori S."/>
            <person name="Yamagishi A."/>
            <person name="Oono Y."/>
            <person name="Narumi I."/>
        </authorList>
    </citation>
    <scope>NUCLEOTIDE SEQUENCE [LARGE SCALE GENOMIC DNA]</scope>
    <source>
        <strain evidence="3">TR0125</strain>
    </source>
</reference>
<dbReference type="AlphaFoldDB" id="A0A2I9CW27"/>
<feature type="compositionally biased region" description="Basic and acidic residues" evidence="1">
    <location>
        <begin position="1"/>
        <end position="10"/>
    </location>
</feature>
<protein>
    <submittedName>
        <fullName evidence="2">Uncharacterized protein</fullName>
    </submittedName>
</protein>
<proteinExistence type="predicted"/>
<name>A0A2I9CW27_9DEIO</name>
<comment type="caution">
    <text evidence="2">The sequence shown here is derived from an EMBL/GenBank/DDBJ whole genome shotgun (WGS) entry which is preliminary data.</text>
</comment>
<evidence type="ECO:0000313" key="2">
    <source>
        <dbReference type="EMBL" id="GBF06173.1"/>
    </source>
</evidence>
<gene>
    <name evidence="2" type="ORF">DAERI_070171</name>
</gene>
<evidence type="ECO:0000256" key="1">
    <source>
        <dbReference type="SAM" id="MobiDB-lite"/>
    </source>
</evidence>
<dbReference type="Proteomes" id="UP000236569">
    <property type="component" value="Unassembled WGS sequence"/>
</dbReference>
<keyword evidence="3" id="KW-1185">Reference proteome</keyword>